<reference evidence="1" key="1">
    <citation type="submission" date="2024-02" db="EMBL/GenBank/DDBJ databases">
        <title>Complete genome sequence of Xanthomonas sp. 10-10.</title>
        <authorList>
            <person name="Biessy A."/>
            <person name="Ciotola M."/>
            <person name="Cadieux M."/>
            <person name="Soufiane B."/>
            <person name="Laforest M."/>
            <person name="Filion M."/>
        </authorList>
    </citation>
    <scope>NUCLEOTIDE SEQUENCE</scope>
    <source>
        <strain evidence="1">10-10</strain>
    </source>
</reference>
<dbReference type="EMBL" id="CP144460">
    <property type="protein sequence ID" value="XBS40169.1"/>
    <property type="molecule type" value="Genomic_DNA"/>
</dbReference>
<sequence>MAGKRRTIDIWNRLQDKPGGKWLFSRLLCLKAPYFGTIAPQFVALRPGFCEVALRKRRRVLNHIGTVHAIAMCNLAELAGGTMTEVTVPATHRWIPRGMQVEYLKKAERSVVAVAQPVVANPSFDQAGEYQVDVLVSDVAGTLVLRARISMWVSPKKA</sequence>
<dbReference type="Pfam" id="PF14539">
    <property type="entry name" value="DUF4442"/>
    <property type="match status" value="1"/>
</dbReference>
<protein>
    <submittedName>
        <fullName evidence="1">Hotdog fold domain-containing protein</fullName>
    </submittedName>
</protein>
<dbReference type="RefSeq" id="WP_259164096.1">
    <property type="nucleotide sequence ID" value="NZ_CP144460.1"/>
</dbReference>
<evidence type="ECO:0000313" key="1">
    <source>
        <dbReference type="EMBL" id="XBS40169.1"/>
    </source>
</evidence>
<dbReference type="AlphaFoldDB" id="A0AAU7PF55"/>
<gene>
    <name evidence="1" type="ORF">VZ068_18530</name>
</gene>
<name>A0AAU7PF55_9XANT</name>
<accession>A0AAU7PF55</accession>
<proteinExistence type="predicted"/>
<organism evidence="1">
    <name type="scientific">Xanthomonas sp. 10-10</name>
    <dbReference type="NCBI Taxonomy" id="3115848"/>
    <lineage>
        <taxon>Bacteria</taxon>
        <taxon>Pseudomonadati</taxon>
        <taxon>Pseudomonadota</taxon>
        <taxon>Gammaproteobacteria</taxon>
        <taxon>Lysobacterales</taxon>
        <taxon>Lysobacteraceae</taxon>
        <taxon>Xanthomonas</taxon>
    </lineage>
</organism>
<dbReference type="SUPFAM" id="SSF54637">
    <property type="entry name" value="Thioesterase/thiol ester dehydrase-isomerase"/>
    <property type="match status" value="1"/>
</dbReference>
<dbReference type="InterPro" id="IPR029069">
    <property type="entry name" value="HotDog_dom_sf"/>
</dbReference>
<dbReference type="InterPro" id="IPR027961">
    <property type="entry name" value="DUF4442"/>
</dbReference>
<dbReference type="Gene3D" id="3.10.129.10">
    <property type="entry name" value="Hotdog Thioesterase"/>
    <property type="match status" value="1"/>
</dbReference>
<dbReference type="CDD" id="cd03443">
    <property type="entry name" value="PaaI_thioesterase"/>
    <property type="match status" value="1"/>
</dbReference>